<dbReference type="Proteomes" id="UP001280156">
    <property type="component" value="Unassembled WGS sequence"/>
</dbReference>
<dbReference type="Gene3D" id="3.40.50.300">
    <property type="entry name" value="P-loop containing nucleotide triphosphate hydrolases"/>
    <property type="match status" value="1"/>
</dbReference>
<accession>A0ABU4YFE9</accession>
<evidence type="ECO:0000313" key="2">
    <source>
        <dbReference type="Proteomes" id="UP001280156"/>
    </source>
</evidence>
<dbReference type="InterPro" id="IPR027417">
    <property type="entry name" value="P-loop_NTPase"/>
</dbReference>
<evidence type="ECO:0000313" key="1">
    <source>
        <dbReference type="EMBL" id="MDX8484629.1"/>
    </source>
</evidence>
<comment type="caution">
    <text evidence="1">The sequence shown here is derived from an EMBL/GenBank/DDBJ whole genome shotgun (WGS) entry which is preliminary data.</text>
</comment>
<gene>
    <name evidence="1" type="ORF">RFM52_05470</name>
</gene>
<dbReference type="EMBL" id="JAVIIV010000003">
    <property type="protein sequence ID" value="MDX8484629.1"/>
    <property type="molecule type" value="Genomic_DNA"/>
</dbReference>
<dbReference type="RefSeq" id="WP_320294495.1">
    <property type="nucleotide sequence ID" value="NZ_JAVIIU010000003.1"/>
</dbReference>
<evidence type="ECO:0008006" key="3">
    <source>
        <dbReference type="Google" id="ProtNLM"/>
    </source>
</evidence>
<dbReference type="SUPFAM" id="SSF52540">
    <property type="entry name" value="P-loop containing nucleoside triphosphate hydrolases"/>
    <property type="match status" value="1"/>
</dbReference>
<keyword evidence="2" id="KW-1185">Reference proteome</keyword>
<sequence>MIIEFFGPPGSGKSTLAHSLAGRLRDRGWAARVILCYQPRNKGDSWDRFGVISVITRISSAIFALCVAFLPSAYENNGVRLSNKLIRIIPPKQIIWRVRMWQYIVRLSLCWKQSQESTDVTIFDQGFVQAIGSLAMFNDTTDDRMIAQALFFAPPADLVIRLVVPRDIVEARLQARMRLEPAAERLFEVDVAGNMNAFDVFDKIGNVVQRGDQSILSVHAVDQESTAIDLRLVEEEILAQLSRTGLHPANQWQGGTQSTGKAVL</sequence>
<name>A0ABU4YFE9_9HYPH</name>
<protein>
    <recommendedName>
        <fullName evidence="3">AAA family ATPase</fullName>
    </recommendedName>
</protein>
<proteinExistence type="predicted"/>
<reference evidence="1 2" key="1">
    <citation type="submission" date="2023-08" db="EMBL/GenBank/DDBJ databases">
        <title>Implementing the SeqCode for naming new Mesorhizobium species isolated from Vachellia karroo root nodules.</title>
        <authorList>
            <person name="Van Lill M."/>
        </authorList>
    </citation>
    <scope>NUCLEOTIDE SEQUENCE [LARGE SCALE GENOMIC DNA]</scope>
    <source>
        <strain evidence="1 2">VK2B</strain>
    </source>
</reference>
<organism evidence="1 2">
    <name type="scientific">Mesorhizobium humile</name>
    <dbReference type="NCBI Taxonomy" id="3072313"/>
    <lineage>
        <taxon>Bacteria</taxon>
        <taxon>Pseudomonadati</taxon>
        <taxon>Pseudomonadota</taxon>
        <taxon>Alphaproteobacteria</taxon>
        <taxon>Hyphomicrobiales</taxon>
        <taxon>Phyllobacteriaceae</taxon>
        <taxon>Mesorhizobium</taxon>
    </lineage>
</organism>